<dbReference type="InterPro" id="IPR000120">
    <property type="entry name" value="Amidase"/>
</dbReference>
<dbReference type="PANTHER" id="PTHR11895:SF7">
    <property type="entry name" value="GLUTAMYL-TRNA(GLN) AMIDOTRANSFERASE SUBUNIT A, MITOCHONDRIAL"/>
    <property type="match status" value="1"/>
</dbReference>
<evidence type="ECO:0000259" key="3">
    <source>
        <dbReference type="Pfam" id="PF01425"/>
    </source>
</evidence>
<dbReference type="AlphaFoldDB" id="A0A1Q5PZ78"/>
<dbReference type="InterPro" id="IPR023631">
    <property type="entry name" value="Amidase_dom"/>
</dbReference>
<sequence>MTELHEMSAADLATAYRRGDTDPLEVTRSAFERIDRFNDEVGAFVHASRWRAECDALTARSAIADGDPRPLVGVPCPIKDLTQVASEPFEAGSAVLKGNIAAVTDGIAQHLAEAGTIMLGKTATPEFGMPAYTEPAGQRPARSPWDTSRTAGGSSGGAAAALASGLTPIAHGNDGGGSIRIPAACCGIVGLKPSRGRVSPGPHGIAGPGLATEGVLTRTVTDAAISLDAIAGSRPGDSYTLPRRQDFANQLRAAEEAETLNLSDHGSRVRVGILLEPLNVEHTTFHPEAIAAVRRAARHLEVAGCLLEETTRAMTGEQWMSFMPLWATGAASIPVPAEAEEQLMPLTRWLREQGREASALQYANAIAGVQQLGRQVADHWAEYDIILSPMLSGPPLPPTELQLADPAADFEAQKHFTPFTSVWNITGAPAISVPLHRAEVEGIELPFAIHIGATRLGDEGLLLRVARLLEQTDPWPQLAPAYR</sequence>
<dbReference type="RefSeq" id="WP_073717593.1">
    <property type="nucleotide sequence ID" value="NZ_MQVR01000118.1"/>
</dbReference>
<dbReference type="Proteomes" id="UP000185628">
    <property type="component" value="Unassembled WGS sequence"/>
</dbReference>
<evidence type="ECO:0000313" key="5">
    <source>
        <dbReference type="Proteomes" id="UP000185628"/>
    </source>
</evidence>
<comment type="caution">
    <text evidence="4">The sequence shown here is derived from an EMBL/GenBank/DDBJ whole genome shotgun (WGS) entry which is preliminary data.</text>
</comment>
<evidence type="ECO:0000313" key="4">
    <source>
        <dbReference type="EMBL" id="OKL52938.1"/>
    </source>
</evidence>
<gene>
    <name evidence="4" type="ORF">BSZ39_12220</name>
</gene>
<dbReference type="PROSITE" id="PS00571">
    <property type="entry name" value="AMIDASES"/>
    <property type="match status" value="1"/>
</dbReference>
<dbReference type="SUPFAM" id="SSF75304">
    <property type="entry name" value="Amidase signature (AS) enzymes"/>
    <property type="match status" value="1"/>
</dbReference>
<keyword evidence="5" id="KW-1185">Reference proteome</keyword>
<protein>
    <recommendedName>
        <fullName evidence="3">Amidase domain-containing protein</fullName>
    </recommendedName>
</protein>
<dbReference type="EMBL" id="MQVR01000118">
    <property type="protein sequence ID" value="OKL52938.1"/>
    <property type="molecule type" value="Genomic_DNA"/>
</dbReference>
<dbReference type="STRING" id="208480.SAMN02910418_01205"/>
<evidence type="ECO:0000256" key="1">
    <source>
        <dbReference type="ARBA" id="ARBA00009199"/>
    </source>
</evidence>
<evidence type="ECO:0000256" key="2">
    <source>
        <dbReference type="SAM" id="MobiDB-lite"/>
    </source>
</evidence>
<organism evidence="4 5">
    <name type="scientific">Bowdeniella nasicola</name>
    <dbReference type="NCBI Taxonomy" id="208480"/>
    <lineage>
        <taxon>Bacteria</taxon>
        <taxon>Bacillati</taxon>
        <taxon>Actinomycetota</taxon>
        <taxon>Actinomycetes</taxon>
        <taxon>Actinomycetales</taxon>
        <taxon>Actinomycetaceae</taxon>
        <taxon>Bowdeniella</taxon>
    </lineage>
</organism>
<dbReference type="Gene3D" id="3.90.1300.10">
    <property type="entry name" value="Amidase signature (AS) domain"/>
    <property type="match status" value="1"/>
</dbReference>
<feature type="domain" description="Amidase" evidence="3">
    <location>
        <begin position="25"/>
        <end position="462"/>
    </location>
</feature>
<name>A0A1Q5PZ78_9ACTO</name>
<comment type="similarity">
    <text evidence="1">Belongs to the amidase family.</text>
</comment>
<dbReference type="OrthoDB" id="5175573at2"/>
<dbReference type="InterPro" id="IPR020556">
    <property type="entry name" value="Amidase_CS"/>
</dbReference>
<dbReference type="GO" id="GO:0003824">
    <property type="term" value="F:catalytic activity"/>
    <property type="evidence" value="ECO:0007669"/>
    <property type="project" value="InterPro"/>
</dbReference>
<proteinExistence type="inferred from homology"/>
<accession>A0A1Q5PZ78</accession>
<dbReference type="PANTHER" id="PTHR11895">
    <property type="entry name" value="TRANSAMIDASE"/>
    <property type="match status" value="1"/>
</dbReference>
<dbReference type="Pfam" id="PF01425">
    <property type="entry name" value="Amidase"/>
    <property type="match status" value="1"/>
</dbReference>
<feature type="region of interest" description="Disordered" evidence="2">
    <location>
        <begin position="135"/>
        <end position="157"/>
    </location>
</feature>
<dbReference type="InterPro" id="IPR036928">
    <property type="entry name" value="AS_sf"/>
</dbReference>
<reference evidence="5" key="1">
    <citation type="submission" date="2016-12" db="EMBL/GenBank/DDBJ databases">
        <authorList>
            <person name="Meng X."/>
        </authorList>
    </citation>
    <scope>NUCLEOTIDE SEQUENCE [LARGE SCALE GENOMIC DNA]</scope>
    <source>
        <strain evidence="5">DSM 19116</strain>
    </source>
</reference>